<dbReference type="EMBL" id="JAHQIW010002509">
    <property type="protein sequence ID" value="KAJ1355571.1"/>
    <property type="molecule type" value="Genomic_DNA"/>
</dbReference>
<evidence type="ECO:0000313" key="1">
    <source>
        <dbReference type="EMBL" id="KAJ1355571.1"/>
    </source>
</evidence>
<reference evidence="1" key="1">
    <citation type="submission" date="2021-06" db="EMBL/GenBank/DDBJ databases">
        <title>Parelaphostrongylus tenuis whole genome reference sequence.</title>
        <authorList>
            <person name="Garwood T.J."/>
            <person name="Larsen P.A."/>
            <person name="Fountain-Jones N.M."/>
            <person name="Garbe J.R."/>
            <person name="Macchietto M.G."/>
            <person name="Kania S.A."/>
            <person name="Gerhold R.W."/>
            <person name="Richards J.E."/>
            <person name="Wolf T.M."/>
        </authorList>
    </citation>
    <scope>NUCLEOTIDE SEQUENCE</scope>
    <source>
        <strain evidence="1">MNPRO001-30</strain>
        <tissue evidence="1">Meninges</tissue>
    </source>
</reference>
<comment type="caution">
    <text evidence="1">The sequence shown here is derived from an EMBL/GenBank/DDBJ whole genome shotgun (WGS) entry which is preliminary data.</text>
</comment>
<keyword evidence="2" id="KW-1185">Reference proteome</keyword>
<proteinExistence type="predicted"/>
<dbReference type="AlphaFoldDB" id="A0AAD5QQS4"/>
<evidence type="ECO:0000313" key="2">
    <source>
        <dbReference type="Proteomes" id="UP001196413"/>
    </source>
</evidence>
<sequence>MIEIKNVRRIESLEGRGQDHVRDLLIRSDEEAKKTKRRVGRRKMAVHGKRN</sequence>
<organism evidence="1 2">
    <name type="scientific">Parelaphostrongylus tenuis</name>
    <name type="common">Meningeal worm</name>
    <dbReference type="NCBI Taxonomy" id="148309"/>
    <lineage>
        <taxon>Eukaryota</taxon>
        <taxon>Metazoa</taxon>
        <taxon>Ecdysozoa</taxon>
        <taxon>Nematoda</taxon>
        <taxon>Chromadorea</taxon>
        <taxon>Rhabditida</taxon>
        <taxon>Rhabditina</taxon>
        <taxon>Rhabditomorpha</taxon>
        <taxon>Strongyloidea</taxon>
        <taxon>Metastrongylidae</taxon>
        <taxon>Parelaphostrongylus</taxon>
    </lineage>
</organism>
<gene>
    <name evidence="1" type="ORF">KIN20_013025</name>
</gene>
<accession>A0AAD5QQS4</accession>
<name>A0AAD5QQS4_PARTN</name>
<protein>
    <submittedName>
        <fullName evidence="1">Uncharacterized protein</fullName>
    </submittedName>
</protein>
<dbReference type="Proteomes" id="UP001196413">
    <property type="component" value="Unassembled WGS sequence"/>
</dbReference>